<feature type="region of interest" description="Disordered" evidence="8">
    <location>
        <begin position="197"/>
        <end position="216"/>
    </location>
</feature>
<dbReference type="GO" id="GO:0035861">
    <property type="term" value="C:site of double-strand break"/>
    <property type="evidence" value="ECO:0007669"/>
    <property type="project" value="TreeGrafter"/>
</dbReference>
<feature type="compositionally biased region" description="Polar residues" evidence="8">
    <location>
        <begin position="198"/>
        <end position="208"/>
    </location>
</feature>
<dbReference type="PANTHER" id="PTHR23328">
    <property type="entry name" value="RING-TYPE DOMAIN-CONTAINING PROTEIN"/>
    <property type="match status" value="1"/>
</dbReference>
<dbReference type="GO" id="GO:0031491">
    <property type="term" value="F:nucleosome binding"/>
    <property type="evidence" value="ECO:0007669"/>
    <property type="project" value="TreeGrafter"/>
</dbReference>
<accession>A0A8S0QAS7</accession>
<evidence type="ECO:0000256" key="6">
    <source>
        <dbReference type="ARBA" id="ARBA00022786"/>
    </source>
</evidence>
<evidence type="ECO:0000256" key="3">
    <source>
        <dbReference type="ARBA" id="ARBA00012483"/>
    </source>
</evidence>
<keyword evidence="5" id="KW-0227">DNA damage</keyword>
<dbReference type="GO" id="GO:0006302">
    <property type="term" value="P:double-strand break repair"/>
    <property type="evidence" value="ECO:0007669"/>
    <property type="project" value="TreeGrafter"/>
</dbReference>
<dbReference type="OrthoDB" id="6105938at2759"/>
<evidence type="ECO:0000256" key="1">
    <source>
        <dbReference type="ARBA" id="ARBA00000900"/>
    </source>
</evidence>
<feature type="compositionally biased region" description="Basic and acidic residues" evidence="8">
    <location>
        <begin position="115"/>
        <end position="136"/>
    </location>
</feature>
<keyword evidence="6" id="KW-0833">Ubl conjugation pathway</keyword>
<dbReference type="InterPro" id="IPR051657">
    <property type="entry name" value="RNF168/RNF169_E3_ubiq-ligase"/>
</dbReference>
<feature type="compositionally biased region" description="Basic and acidic residues" evidence="8">
    <location>
        <begin position="63"/>
        <end position="75"/>
    </location>
</feature>
<comment type="subcellular location">
    <subcellularLocation>
        <location evidence="2">Nucleus</location>
    </subcellularLocation>
</comment>
<evidence type="ECO:0000313" key="9">
    <source>
        <dbReference type="EMBL" id="CAA2961801.1"/>
    </source>
</evidence>
<evidence type="ECO:0000256" key="2">
    <source>
        <dbReference type="ARBA" id="ARBA00004123"/>
    </source>
</evidence>
<dbReference type="GO" id="GO:0061630">
    <property type="term" value="F:ubiquitin protein ligase activity"/>
    <property type="evidence" value="ECO:0007669"/>
    <property type="project" value="UniProtKB-EC"/>
</dbReference>
<organism evidence="9 10">
    <name type="scientific">Olea europaea subsp. europaea</name>
    <dbReference type="NCBI Taxonomy" id="158383"/>
    <lineage>
        <taxon>Eukaryota</taxon>
        <taxon>Viridiplantae</taxon>
        <taxon>Streptophyta</taxon>
        <taxon>Embryophyta</taxon>
        <taxon>Tracheophyta</taxon>
        <taxon>Spermatophyta</taxon>
        <taxon>Magnoliopsida</taxon>
        <taxon>eudicotyledons</taxon>
        <taxon>Gunneridae</taxon>
        <taxon>Pentapetalae</taxon>
        <taxon>asterids</taxon>
        <taxon>lamiids</taxon>
        <taxon>Lamiales</taxon>
        <taxon>Oleaceae</taxon>
        <taxon>Oleeae</taxon>
        <taxon>Olea</taxon>
    </lineage>
</organism>
<dbReference type="PANTHER" id="PTHR23328:SF0">
    <property type="entry name" value="RING-TYPE DOMAIN-CONTAINING PROTEIN"/>
    <property type="match status" value="1"/>
</dbReference>
<feature type="region of interest" description="Disordered" evidence="8">
    <location>
        <begin position="1"/>
        <end position="36"/>
    </location>
</feature>
<comment type="catalytic activity">
    <reaction evidence="1">
        <text>S-ubiquitinyl-[E2 ubiquitin-conjugating enzyme]-L-cysteine + [acceptor protein]-L-lysine = [E2 ubiquitin-conjugating enzyme]-L-cysteine + N(6)-ubiquitinyl-[acceptor protein]-L-lysine.</text>
        <dbReference type="EC" id="2.3.2.27"/>
    </reaction>
</comment>
<keyword evidence="10" id="KW-1185">Reference proteome</keyword>
<dbReference type="Proteomes" id="UP000594638">
    <property type="component" value="Unassembled WGS sequence"/>
</dbReference>
<keyword evidence="4" id="KW-0808">Transferase</keyword>
<dbReference type="AlphaFoldDB" id="A0A8S0QAS7"/>
<feature type="region of interest" description="Disordered" evidence="8">
    <location>
        <begin position="289"/>
        <end position="308"/>
    </location>
</feature>
<evidence type="ECO:0000313" key="10">
    <source>
        <dbReference type="Proteomes" id="UP000594638"/>
    </source>
</evidence>
<dbReference type="Gramene" id="OE9A112449T1">
    <property type="protein sequence ID" value="OE9A112449C1"/>
    <property type="gene ID" value="OE9A112449"/>
</dbReference>
<evidence type="ECO:0000256" key="5">
    <source>
        <dbReference type="ARBA" id="ARBA00022763"/>
    </source>
</evidence>
<protein>
    <recommendedName>
        <fullName evidence="3">RING-type E3 ubiquitin transferase</fullName>
        <ecNumber evidence="3">2.3.2.27</ecNumber>
    </recommendedName>
</protein>
<comment type="caution">
    <text evidence="9">The sequence shown here is derived from an EMBL/GenBank/DDBJ whole genome shotgun (WGS) entry which is preliminary data.</text>
</comment>
<name>A0A8S0QAS7_OLEEU</name>
<evidence type="ECO:0000256" key="7">
    <source>
        <dbReference type="ARBA" id="ARBA00023242"/>
    </source>
</evidence>
<keyword evidence="7" id="KW-0539">Nucleus</keyword>
<evidence type="ECO:0000256" key="4">
    <source>
        <dbReference type="ARBA" id="ARBA00022679"/>
    </source>
</evidence>
<reference evidence="9 10" key="1">
    <citation type="submission" date="2019-12" db="EMBL/GenBank/DDBJ databases">
        <authorList>
            <person name="Alioto T."/>
            <person name="Alioto T."/>
            <person name="Gomez Garrido J."/>
        </authorList>
    </citation>
    <scope>NUCLEOTIDE SEQUENCE [LARGE SCALE GENOMIC DNA]</scope>
</reference>
<feature type="region of interest" description="Disordered" evidence="8">
    <location>
        <begin position="63"/>
        <end position="146"/>
    </location>
</feature>
<evidence type="ECO:0000256" key="8">
    <source>
        <dbReference type="SAM" id="MobiDB-lite"/>
    </source>
</evidence>
<proteinExistence type="predicted"/>
<dbReference type="GO" id="GO:0005634">
    <property type="term" value="C:nucleus"/>
    <property type="evidence" value="ECO:0007669"/>
    <property type="project" value="UniProtKB-SubCell"/>
</dbReference>
<dbReference type="EC" id="2.3.2.27" evidence="3"/>
<sequence length="308" mass="34913">MVTDNEPIKSPQNPRDPPRKQSHSFENATKDHTPFSPRFKSVVAMAGWEEEALLIASLVVEDTSERRIKHNERSDLQNLKTPTNSRRKRSAERKSPASIPVAVLGLDEDGSTSKPESEKRKIESKVTAEMEKKTGDDEVDTNGSKSSPAIPCIDRLREELSCARSLIRNGRSCTVNTVLWNTIQLLFPEEVEARKVASASSNSESQPKSPAKMSRYNIRSRIIDALNSAESESRDPETRSQHNIRSWSFRPSSRIEVSVRRTRELPSQDEDAAFALRLQREEFVEAFRSHPNEQRNSESYGITRCKYS</sequence>
<gene>
    <name evidence="9" type="ORF">OLEA9_A112449</name>
</gene>
<dbReference type="EMBL" id="CACTIH010000624">
    <property type="protein sequence ID" value="CAA2961801.1"/>
    <property type="molecule type" value="Genomic_DNA"/>
</dbReference>